<gene>
    <name evidence="1" type="ORF">FWILDA_LOCUS16593</name>
</gene>
<keyword evidence="2" id="KW-1185">Reference proteome</keyword>
<dbReference type="AlphaFoldDB" id="A0A9W4WXU9"/>
<dbReference type="OrthoDB" id="2396850at2759"/>
<protein>
    <submittedName>
        <fullName evidence="1">10571_t:CDS:1</fullName>
    </submittedName>
</protein>
<accession>A0A9W4WXU9</accession>
<dbReference type="EMBL" id="CAMKVN010010952">
    <property type="protein sequence ID" value="CAI2194472.1"/>
    <property type="molecule type" value="Genomic_DNA"/>
</dbReference>
<evidence type="ECO:0000313" key="1">
    <source>
        <dbReference type="EMBL" id="CAI2194472.1"/>
    </source>
</evidence>
<proteinExistence type="predicted"/>
<name>A0A9W4WXU9_9GLOM</name>
<evidence type="ECO:0000313" key="2">
    <source>
        <dbReference type="Proteomes" id="UP001153678"/>
    </source>
</evidence>
<organism evidence="1 2">
    <name type="scientific">Funneliformis geosporum</name>
    <dbReference type="NCBI Taxonomy" id="1117311"/>
    <lineage>
        <taxon>Eukaryota</taxon>
        <taxon>Fungi</taxon>
        <taxon>Fungi incertae sedis</taxon>
        <taxon>Mucoromycota</taxon>
        <taxon>Glomeromycotina</taxon>
        <taxon>Glomeromycetes</taxon>
        <taxon>Glomerales</taxon>
        <taxon>Glomeraceae</taxon>
        <taxon>Funneliformis</taxon>
    </lineage>
</organism>
<dbReference type="Proteomes" id="UP001153678">
    <property type="component" value="Unassembled WGS sequence"/>
</dbReference>
<sequence length="50" mass="5459">MATLSGKLAKITLPIDHFGKHLDSQGNVTNPELASQNFRYAGEALCNIWS</sequence>
<comment type="caution">
    <text evidence="1">The sequence shown here is derived from an EMBL/GenBank/DDBJ whole genome shotgun (WGS) entry which is preliminary data.</text>
</comment>
<reference evidence="1" key="1">
    <citation type="submission" date="2022-08" db="EMBL/GenBank/DDBJ databases">
        <authorList>
            <person name="Kallberg Y."/>
            <person name="Tangrot J."/>
            <person name="Rosling A."/>
        </authorList>
    </citation>
    <scope>NUCLEOTIDE SEQUENCE</scope>
    <source>
        <strain evidence="1">Wild A</strain>
    </source>
</reference>
<feature type="non-terminal residue" evidence="1">
    <location>
        <position position="50"/>
    </location>
</feature>